<gene>
    <name evidence="1" type="ORF">Pcinc_044356</name>
</gene>
<keyword evidence="2" id="KW-1185">Reference proteome</keyword>
<name>A0AAE1BE30_PETCI</name>
<dbReference type="EMBL" id="JAWQEG010009292">
    <property type="protein sequence ID" value="KAK3848872.1"/>
    <property type="molecule type" value="Genomic_DNA"/>
</dbReference>
<comment type="caution">
    <text evidence="1">The sequence shown here is derived from an EMBL/GenBank/DDBJ whole genome shotgun (WGS) entry which is preliminary data.</text>
</comment>
<accession>A0AAE1BE30</accession>
<dbReference type="AlphaFoldDB" id="A0AAE1BE30"/>
<reference evidence="1" key="1">
    <citation type="submission" date="2023-10" db="EMBL/GenBank/DDBJ databases">
        <title>Genome assemblies of two species of porcelain crab, Petrolisthes cinctipes and Petrolisthes manimaculis (Anomura: Porcellanidae).</title>
        <authorList>
            <person name="Angst P."/>
        </authorList>
    </citation>
    <scope>NUCLEOTIDE SEQUENCE</scope>
    <source>
        <strain evidence="1">PB745_01</strain>
        <tissue evidence="1">Gill</tissue>
    </source>
</reference>
<protein>
    <submittedName>
        <fullName evidence="1">Uncharacterized protein</fullName>
    </submittedName>
</protein>
<dbReference type="Proteomes" id="UP001286313">
    <property type="component" value="Unassembled WGS sequence"/>
</dbReference>
<proteinExistence type="predicted"/>
<sequence length="216" mass="23697">MGTEHTASPCSAHHTSVYISFASRVGSRNDIRRENRECVVVVVVVVVSGGKGGVVSGGKGGVVSDGKGGVVSEREGRVIVSEREGRVMVSEREGAGGGEVEMLMEEEVVVLSSSLQRRITENFRTSPTQFLAYHDTSTSSAFYDASMYLFFHGYLWMITLQGLRFLSTLKERIVAAGKCVVVGSKLRVGGEKSRETRRMAGKKIRKRERSVGFWKR</sequence>
<evidence type="ECO:0000313" key="2">
    <source>
        <dbReference type="Proteomes" id="UP001286313"/>
    </source>
</evidence>
<organism evidence="1 2">
    <name type="scientific">Petrolisthes cinctipes</name>
    <name type="common">Flat porcelain crab</name>
    <dbReference type="NCBI Taxonomy" id="88211"/>
    <lineage>
        <taxon>Eukaryota</taxon>
        <taxon>Metazoa</taxon>
        <taxon>Ecdysozoa</taxon>
        <taxon>Arthropoda</taxon>
        <taxon>Crustacea</taxon>
        <taxon>Multicrustacea</taxon>
        <taxon>Malacostraca</taxon>
        <taxon>Eumalacostraca</taxon>
        <taxon>Eucarida</taxon>
        <taxon>Decapoda</taxon>
        <taxon>Pleocyemata</taxon>
        <taxon>Anomura</taxon>
        <taxon>Galatheoidea</taxon>
        <taxon>Porcellanidae</taxon>
        <taxon>Petrolisthes</taxon>
    </lineage>
</organism>
<evidence type="ECO:0000313" key="1">
    <source>
        <dbReference type="EMBL" id="KAK3848872.1"/>
    </source>
</evidence>